<reference evidence="2" key="1">
    <citation type="journal article" date="2020" name="Nat. Commun.">
        <title>Large-scale genome sequencing of mycorrhizal fungi provides insights into the early evolution of symbiotic traits.</title>
        <authorList>
            <person name="Miyauchi S."/>
            <person name="Kiss E."/>
            <person name="Kuo A."/>
            <person name="Drula E."/>
            <person name="Kohler A."/>
            <person name="Sanchez-Garcia M."/>
            <person name="Morin E."/>
            <person name="Andreopoulos B."/>
            <person name="Barry K.W."/>
            <person name="Bonito G."/>
            <person name="Buee M."/>
            <person name="Carver A."/>
            <person name="Chen C."/>
            <person name="Cichocki N."/>
            <person name="Clum A."/>
            <person name="Culley D."/>
            <person name="Crous P.W."/>
            <person name="Fauchery L."/>
            <person name="Girlanda M."/>
            <person name="Hayes R.D."/>
            <person name="Keri Z."/>
            <person name="LaButti K."/>
            <person name="Lipzen A."/>
            <person name="Lombard V."/>
            <person name="Magnuson J."/>
            <person name="Maillard F."/>
            <person name="Murat C."/>
            <person name="Nolan M."/>
            <person name="Ohm R.A."/>
            <person name="Pangilinan J."/>
            <person name="Pereira M.F."/>
            <person name="Perotto S."/>
            <person name="Peter M."/>
            <person name="Pfister S."/>
            <person name="Riley R."/>
            <person name="Sitrit Y."/>
            <person name="Stielow J.B."/>
            <person name="Szollosi G."/>
            <person name="Zifcakova L."/>
            <person name="Stursova M."/>
            <person name="Spatafora J.W."/>
            <person name="Tedersoo L."/>
            <person name="Vaario L.M."/>
            <person name="Yamada A."/>
            <person name="Yan M."/>
            <person name="Wang P."/>
            <person name="Xu J."/>
            <person name="Bruns T."/>
            <person name="Baldrian P."/>
            <person name="Vilgalys R."/>
            <person name="Dunand C."/>
            <person name="Henrissat B."/>
            <person name="Grigoriev I.V."/>
            <person name="Hibbett D."/>
            <person name="Nagy L.G."/>
            <person name="Martin F.M."/>
        </authorList>
    </citation>
    <scope>NUCLEOTIDE SEQUENCE</scope>
    <source>
        <strain evidence="2">UH-Tt-Lm1</strain>
    </source>
</reference>
<dbReference type="AlphaFoldDB" id="A0A9P6L4S1"/>
<name>A0A9P6L4S1_9AGAM</name>
<organism evidence="2 3">
    <name type="scientific">Thelephora terrestris</name>
    <dbReference type="NCBI Taxonomy" id="56493"/>
    <lineage>
        <taxon>Eukaryota</taxon>
        <taxon>Fungi</taxon>
        <taxon>Dikarya</taxon>
        <taxon>Basidiomycota</taxon>
        <taxon>Agaricomycotina</taxon>
        <taxon>Agaricomycetes</taxon>
        <taxon>Thelephorales</taxon>
        <taxon>Thelephoraceae</taxon>
        <taxon>Thelephora</taxon>
    </lineage>
</organism>
<accession>A0A9P6L4S1</accession>
<dbReference type="Proteomes" id="UP000736335">
    <property type="component" value="Unassembled WGS sequence"/>
</dbReference>
<evidence type="ECO:0000313" key="3">
    <source>
        <dbReference type="Proteomes" id="UP000736335"/>
    </source>
</evidence>
<proteinExistence type="predicted"/>
<protein>
    <submittedName>
        <fullName evidence="2">Uncharacterized protein</fullName>
    </submittedName>
</protein>
<reference evidence="2" key="2">
    <citation type="submission" date="2020-11" db="EMBL/GenBank/DDBJ databases">
        <authorList>
            <consortium name="DOE Joint Genome Institute"/>
            <person name="Kuo A."/>
            <person name="Miyauchi S."/>
            <person name="Kiss E."/>
            <person name="Drula E."/>
            <person name="Kohler A."/>
            <person name="Sanchez-Garcia M."/>
            <person name="Andreopoulos B."/>
            <person name="Barry K.W."/>
            <person name="Bonito G."/>
            <person name="Buee M."/>
            <person name="Carver A."/>
            <person name="Chen C."/>
            <person name="Cichocki N."/>
            <person name="Clum A."/>
            <person name="Culley D."/>
            <person name="Crous P.W."/>
            <person name="Fauchery L."/>
            <person name="Girlanda M."/>
            <person name="Hayes R."/>
            <person name="Keri Z."/>
            <person name="Labutti K."/>
            <person name="Lipzen A."/>
            <person name="Lombard V."/>
            <person name="Magnuson J."/>
            <person name="Maillard F."/>
            <person name="Morin E."/>
            <person name="Murat C."/>
            <person name="Nolan M."/>
            <person name="Ohm R."/>
            <person name="Pangilinan J."/>
            <person name="Pereira M."/>
            <person name="Perotto S."/>
            <person name="Peter M."/>
            <person name="Riley R."/>
            <person name="Sitrit Y."/>
            <person name="Stielow B."/>
            <person name="Szollosi G."/>
            <person name="Zifcakova L."/>
            <person name="Stursova M."/>
            <person name="Spatafora J.W."/>
            <person name="Tedersoo L."/>
            <person name="Vaario L.-M."/>
            <person name="Yamada A."/>
            <person name="Yan M."/>
            <person name="Wang P."/>
            <person name="Xu J."/>
            <person name="Bruns T."/>
            <person name="Baldrian P."/>
            <person name="Vilgalys R."/>
            <person name="Henrissat B."/>
            <person name="Grigoriev I.V."/>
            <person name="Hibbett D."/>
            <person name="Nagy L.G."/>
            <person name="Martin F.M."/>
        </authorList>
    </citation>
    <scope>NUCLEOTIDE SEQUENCE</scope>
    <source>
        <strain evidence="2">UH-Tt-Lm1</strain>
    </source>
</reference>
<keyword evidence="3" id="KW-1185">Reference proteome</keyword>
<evidence type="ECO:0000313" key="2">
    <source>
        <dbReference type="EMBL" id="KAF9782699.1"/>
    </source>
</evidence>
<feature type="region of interest" description="Disordered" evidence="1">
    <location>
        <begin position="223"/>
        <end position="246"/>
    </location>
</feature>
<sequence length="285" mass="30876">MGHGILSRRMAHDPWGKMVWSKWRSLVFDIFKRSFDGLLVEAVAVGAMMTGEEKSWESTVGGVVRFCAQVHRADIIDPTRCGTGASGGEQRQQRVPSFAANAADPAVLWPRNLNDWAKEQAVGSAMYRWLWVDKSQDDCEAHTRVAVIGQCQADKVHCPHTSPIPVDKKAFARSASSFTDAEKQDLPCLGTTFDNELEHIDYDSPPESENLASDSLSAYNCDSEGGNGWSDADDEDSDSGERGTCKPGVMGLKFQLDAARAGHSGIALANAKARRISVGVEAGTS</sequence>
<gene>
    <name evidence="2" type="ORF">BJ322DRAFT_1022281</name>
</gene>
<comment type="caution">
    <text evidence="2">The sequence shown here is derived from an EMBL/GenBank/DDBJ whole genome shotgun (WGS) entry which is preliminary data.</text>
</comment>
<evidence type="ECO:0000256" key="1">
    <source>
        <dbReference type="SAM" id="MobiDB-lite"/>
    </source>
</evidence>
<dbReference type="EMBL" id="WIUZ02000011">
    <property type="protein sequence ID" value="KAF9782699.1"/>
    <property type="molecule type" value="Genomic_DNA"/>
</dbReference>